<evidence type="ECO:0000256" key="1">
    <source>
        <dbReference type="SAM" id="Coils"/>
    </source>
</evidence>
<dbReference type="RefSeq" id="WP_046240341.1">
    <property type="nucleotide sequence ID" value="NZ_CBCSDN010000061.1"/>
</dbReference>
<organism evidence="3 4">
    <name type="scientific">Delftia tsuruhatensis</name>
    <dbReference type="NCBI Taxonomy" id="180282"/>
    <lineage>
        <taxon>Bacteria</taxon>
        <taxon>Pseudomonadati</taxon>
        <taxon>Pseudomonadota</taxon>
        <taxon>Betaproteobacteria</taxon>
        <taxon>Burkholderiales</taxon>
        <taxon>Comamonadaceae</taxon>
        <taxon>Delftia</taxon>
    </lineage>
</organism>
<evidence type="ECO:0000313" key="3">
    <source>
        <dbReference type="EMBL" id="AOV05713.1"/>
    </source>
</evidence>
<dbReference type="Proteomes" id="UP000095607">
    <property type="component" value="Chromosome"/>
</dbReference>
<reference evidence="3 4" key="1">
    <citation type="submission" date="2016-09" db="EMBL/GenBank/DDBJ databases">
        <title>Complete genome sequence of Deltia acidovorans CM13 isolated from murine proximal colonic tissue.</title>
        <authorList>
            <person name="Saffarian A."/>
        </authorList>
    </citation>
    <scope>NUCLEOTIDE SEQUENCE [LARGE SCALE GENOMIC DNA]</scope>
    <source>
        <strain evidence="3 4">CM13</strain>
    </source>
</reference>
<gene>
    <name evidence="3" type="ORF">BI380_32585</name>
</gene>
<feature type="region of interest" description="Disordered" evidence="2">
    <location>
        <begin position="1"/>
        <end position="21"/>
    </location>
</feature>
<dbReference type="EMBL" id="CP017420">
    <property type="protein sequence ID" value="AOV05713.1"/>
    <property type="molecule type" value="Genomic_DNA"/>
</dbReference>
<evidence type="ECO:0000256" key="2">
    <source>
        <dbReference type="SAM" id="MobiDB-lite"/>
    </source>
</evidence>
<name>A0ABM6EDN7_9BURK</name>
<proteinExistence type="predicted"/>
<feature type="coiled-coil region" evidence="1">
    <location>
        <begin position="139"/>
        <end position="173"/>
    </location>
</feature>
<protein>
    <submittedName>
        <fullName evidence="3">Uncharacterized protein</fullName>
    </submittedName>
</protein>
<keyword evidence="4" id="KW-1185">Reference proteome</keyword>
<sequence length="186" mass="20388">MNQATTSTIHKTAGGNPDTGAVEAVPTLTQVYEAIRQLHEAGEEPTRDRIHKMTGLNLTTVDDRIKVLRGEGMIAAVKQCYRPVHQHGPARDVVIVHLNDGRTMVEIGEHVLHLVRPEAARLGQGLAGVALEHTALTRVTELQDQLLEEVARRRDLEREVKALKAQRRVDVRQGDLLSALSGQAAA</sequence>
<accession>A0ABM6EDN7</accession>
<evidence type="ECO:0000313" key="4">
    <source>
        <dbReference type="Proteomes" id="UP000095607"/>
    </source>
</evidence>
<keyword evidence="1" id="KW-0175">Coiled coil</keyword>
<feature type="compositionally biased region" description="Polar residues" evidence="2">
    <location>
        <begin position="1"/>
        <end position="10"/>
    </location>
</feature>